<feature type="region of interest" description="Disordered" evidence="1">
    <location>
        <begin position="1"/>
        <end position="21"/>
    </location>
</feature>
<name>A0A0A7I4N5_9BIFI</name>
<feature type="compositionally biased region" description="Basic and acidic residues" evidence="1">
    <location>
        <begin position="347"/>
        <end position="356"/>
    </location>
</feature>
<evidence type="ECO:0000256" key="1">
    <source>
        <dbReference type="SAM" id="MobiDB-lite"/>
    </source>
</evidence>
<dbReference type="STRING" id="1447716.AH68_09100"/>
<dbReference type="HOGENOM" id="CLU_046132_0_0_11"/>
<dbReference type="OrthoDB" id="9814648at2"/>
<dbReference type="RefSeq" id="WP_039199297.1">
    <property type="nucleotide sequence ID" value="NZ_CP007456.1"/>
</dbReference>
<dbReference type="PANTHER" id="PTHR43415">
    <property type="entry name" value="SPERMIDINE N(1)-ACETYLTRANSFERASE"/>
    <property type="match status" value="1"/>
</dbReference>
<dbReference type="Proteomes" id="UP000030625">
    <property type="component" value="Chromosome"/>
</dbReference>
<evidence type="ECO:0000313" key="3">
    <source>
        <dbReference type="EMBL" id="AIZ15163.1"/>
    </source>
</evidence>
<feature type="compositionally biased region" description="Basic and acidic residues" evidence="1">
    <location>
        <begin position="323"/>
        <end position="332"/>
    </location>
</feature>
<evidence type="ECO:0000259" key="2">
    <source>
        <dbReference type="PROSITE" id="PS51186"/>
    </source>
</evidence>
<accession>A0A0A7I4N5</accession>
<dbReference type="InterPro" id="IPR000182">
    <property type="entry name" value="GNAT_dom"/>
</dbReference>
<dbReference type="GO" id="GO:0016747">
    <property type="term" value="F:acyltransferase activity, transferring groups other than amino-acyl groups"/>
    <property type="evidence" value="ECO:0007669"/>
    <property type="project" value="InterPro"/>
</dbReference>
<dbReference type="PANTHER" id="PTHR43415:SF3">
    <property type="entry name" value="GNAT-FAMILY ACETYLTRANSFERASE"/>
    <property type="match status" value="1"/>
</dbReference>
<feature type="compositionally biased region" description="Polar residues" evidence="1">
    <location>
        <begin position="7"/>
        <end position="18"/>
    </location>
</feature>
<dbReference type="Pfam" id="PF13302">
    <property type="entry name" value="Acetyltransf_3"/>
    <property type="match status" value="1"/>
</dbReference>
<sequence length="371" mass="40913">MPENLEAATQEQSNQQSRELPDRIVVPPIKGEMVHLRPAVIEDLDRMDAIEAYVGASGITGKDRVAERGAVRAWVRRSVAWSQGEAPSESGVGDPESRRTIAWSIVTEADHDGDGEIDAANSDNVIGMIFLIDVDGWARSARIQVVLGKDYRGRGYSRDIMPRVMAYGLAPEPSGLGMHRIWVAVPEQNTRSVSVYQSLGFVPSGRSRDALWNASQNRYQDLIVMDTLVDEFDPIRSLDAFGMHVIEDNPGVKEALSAREHSIAIRLNSKKDVKHDVESAHGDEAKSATITESAQETAFGAAGESNAPQQKRKNAEGVNAARQSERDDRKPVNGDADDQNSWPYTAGERKTSKEAWWRTLGRGRKRDVEGK</sequence>
<reference evidence="3 4" key="1">
    <citation type="journal article" date="2015" name="Genome Announc.">
        <title>Complete and Assembled Genome Sequence of Bifidobacterium kashiwanohense PV20-2, Isolated from the Feces of an Anemic Kenyan Infant.</title>
        <authorList>
            <person name="Vazquez-Gutierrez P."/>
            <person name="Lacroix C."/>
            <person name="Chassard C."/>
            <person name="Klumpp J."/>
            <person name="Jans C."/>
            <person name="Stevens M.J."/>
        </authorList>
    </citation>
    <scope>NUCLEOTIDE SEQUENCE [LARGE SCALE GENOMIC DNA]</scope>
    <source>
        <strain evidence="3 4">PV20-2</strain>
    </source>
</reference>
<dbReference type="KEGG" id="bka:AH68_09100"/>
<dbReference type="SUPFAM" id="SSF55729">
    <property type="entry name" value="Acyl-CoA N-acyltransferases (Nat)"/>
    <property type="match status" value="1"/>
</dbReference>
<dbReference type="EMBL" id="CP007456">
    <property type="protein sequence ID" value="AIZ15163.1"/>
    <property type="molecule type" value="Genomic_DNA"/>
</dbReference>
<dbReference type="InterPro" id="IPR016181">
    <property type="entry name" value="Acyl_CoA_acyltransferase"/>
</dbReference>
<dbReference type="AlphaFoldDB" id="A0A0A7I4N5"/>
<feature type="domain" description="N-acetyltransferase" evidence="2">
    <location>
        <begin position="34"/>
        <end position="230"/>
    </location>
</feature>
<keyword evidence="3" id="KW-0808">Transferase</keyword>
<proteinExistence type="predicted"/>
<evidence type="ECO:0000313" key="4">
    <source>
        <dbReference type="Proteomes" id="UP000030625"/>
    </source>
</evidence>
<organism evidence="3 4">
    <name type="scientific">Bifidobacterium catenulatum PV20-2</name>
    <dbReference type="NCBI Taxonomy" id="1447716"/>
    <lineage>
        <taxon>Bacteria</taxon>
        <taxon>Bacillati</taxon>
        <taxon>Actinomycetota</taxon>
        <taxon>Actinomycetes</taxon>
        <taxon>Bifidobacteriales</taxon>
        <taxon>Bifidobacteriaceae</taxon>
        <taxon>Bifidobacterium</taxon>
    </lineage>
</organism>
<protein>
    <submittedName>
        <fullName evidence="3">GNAT family acetyltransferase</fullName>
    </submittedName>
</protein>
<dbReference type="PROSITE" id="PS51186">
    <property type="entry name" value="GNAT"/>
    <property type="match status" value="1"/>
</dbReference>
<feature type="region of interest" description="Disordered" evidence="1">
    <location>
        <begin position="296"/>
        <end position="371"/>
    </location>
</feature>
<dbReference type="Gene3D" id="3.40.630.30">
    <property type="match status" value="1"/>
</dbReference>
<gene>
    <name evidence="3" type="ORF">AH68_09100</name>
</gene>